<dbReference type="InParanoid" id="Q02AV6"/>
<dbReference type="InterPro" id="IPR013022">
    <property type="entry name" value="Xyl_isomerase-like_TIM-brl"/>
</dbReference>
<dbReference type="Pfam" id="PF01261">
    <property type="entry name" value="AP_endonuc_2"/>
    <property type="match status" value="1"/>
</dbReference>
<sequence precursor="true">MYSPTRRDLLAASALLLTRRLRALPLADIKLGITTDEIDDDVLTAAAFLQKNNLHWAEVRNIWGPYNTSQPMDKIREANKILDDHSVKVSIEGTGFFKIPLPADDAEGQKKLDAQWKLLDASMERAKAFGTDKLRIFTFMLGRGETKNEKAYDRIWELTREAARRAKGFRLAVENIGGGYVSTGAEAAMLFKNVKDSNIGLTWDPNNAGESGEQSFPDGYRKLDPARIFHVHLRDYKHQDGKVVWARVGDGEFDNLGQIRAMLKDGYKGTFTLETHWRDPKGKTYSTEQSLAALLQVVAKV</sequence>
<evidence type="ECO:0000259" key="1">
    <source>
        <dbReference type="Pfam" id="PF01261"/>
    </source>
</evidence>
<dbReference type="GO" id="GO:0016853">
    <property type="term" value="F:isomerase activity"/>
    <property type="evidence" value="ECO:0007669"/>
    <property type="project" value="UniProtKB-KW"/>
</dbReference>
<reference evidence="2" key="1">
    <citation type="submission" date="2006-10" db="EMBL/GenBank/DDBJ databases">
        <title>Complete sequence of Solibacter usitatus Ellin6076.</title>
        <authorList>
            <consortium name="US DOE Joint Genome Institute"/>
            <person name="Copeland A."/>
            <person name="Lucas S."/>
            <person name="Lapidus A."/>
            <person name="Barry K."/>
            <person name="Detter J.C."/>
            <person name="Glavina del Rio T."/>
            <person name="Hammon N."/>
            <person name="Israni S."/>
            <person name="Dalin E."/>
            <person name="Tice H."/>
            <person name="Pitluck S."/>
            <person name="Thompson L.S."/>
            <person name="Brettin T."/>
            <person name="Bruce D."/>
            <person name="Han C."/>
            <person name="Tapia R."/>
            <person name="Gilna P."/>
            <person name="Schmutz J."/>
            <person name="Larimer F."/>
            <person name="Land M."/>
            <person name="Hauser L."/>
            <person name="Kyrpides N."/>
            <person name="Mikhailova N."/>
            <person name="Janssen P.H."/>
            <person name="Kuske C.R."/>
            <person name="Richardson P."/>
        </authorList>
    </citation>
    <scope>NUCLEOTIDE SEQUENCE</scope>
    <source>
        <strain evidence="2">Ellin6076</strain>
    </source>
</reference>
<dbReference type="InterPro" id="IPR050312">
    <property type="entry name" value="IolE/XylAMocC-like"/>
</dbReference>
<dbReference type="OrthoDB" id="9815124at2"/>
<dbReference type="eggNOG" id="COG1082">
    <property type="taxonomic scope" value="Bacteria"/>
</dbReference>
<organism evidence="2">
    <name type="scientific">Solibacter usitatus (strain Ellin6076)</name>
    <dbReference type="NCBI Taxonomy" id="234267"/>
    <lineage>
        <taxon>Bacteria</taxon>
        <taxon>Pseudomonadati</taxon>
        <taxon>Acidobacteriota</taxon>
        <taxon>Terriglobia</taxon>
        <taxon>Bryobacterales</taxon>
        <taxon>Solibacteraceae</taxon>
        <taxon>Candidatus Solibacter</taxon>
    </lineage>
</organism>
<proteinExistence type="predicted"/>
<feature type="domain" description="Xylose isomerase-like TIM barrel" evidence="1">
    <location>
        <begin position="72"/>
        <end position="287"/>
    </location>
</feature>
<dbReference type="InterPro" id="IPR036237">
    <property type="entry name" value="Xyl_isomerase-like_sf"/>
</dbReference>
<dbReference type="STRING" id="234267.Acid_0811"/>
<dbReference type="SUPFAM" id="SSF51658">
    <property type="entry name" value="Xylose isomerase-like"/>
    <property type="match status" value="1"/>
</dbReference>
<evidence type="ECO:0000313" key="2">
    <source>
        <dbReference type="EMBL" id="ABJ81810.1"/>
    </source>
</evidence>
<accession>Q02AV6</accession>
<name>Q02AV6_SOLUE</name>
<gene>
    <name evidence="2" type="ordered locus">Acid_0811</name>
</gene>
<dbReference type="HOGENOM" id="CLU_050006_2_1_0"/>
<dbReference type="PANTHER" id="PTHR12110:SF41">
    <property type="entry name" value="INOSOSE DEHYDRATASE"/>
    <property type="match status" value="1"/>
</dbReference>
<dbReference type="PANTHER" id="PTHR12110">
    <property type="entry name" value="HYDROXYPYRUVATE ISOMERASE"/>
    <property type="match status" value="1"/>
</dbReference>
<protein>
    <submittedName>
        <fullName evidence="2">Xylose isomerase domain protein TIM barrel</fullName>
    </submittedName>
</protein>
<dbReference type="EMBL" id="CP000473">
    <property type="protein sequence ID" value="ABJ81810.1"/>
    <property type="molecule type" value="Genomic_DNA"/>
</dbReference>
<dbReference type="Gene3D" id="3.20.20.150">
    <property type="entry name" value="Divalent-metal-dependent TIM barrel enzymes"/>
    <property type="match status" value="1"/>
</dbReference>
<keyword evidence="2" id="KW-0413">Isomerase</keyword>
<dbReference type="AlphaFoldDB" id="Q02AV6"/>
<dbReference type="KEGG" id="sus:Acid_0811"/>